<evidence type="ECO:0000313" key="2">
    <source>
        <dbReference type="EMBL" id="SBT18041.1"/>
    </source>
</evidence>
<name>A0A1C3JS32_9GAMM</name>
<dbReference type="InterPro" id="IPR027471">
    <property type="entry name" value="YbeD-like_sf"/>
</dbReference>
<comment type="similarity">
    <text evidence="1">Belongs to the UPF0250 family.</text>
</comment>
<dbReference type="GO" id="GO:0005829">
    <property type="term" value="C:cytosol"/>
    <property type="evidence" value="ECO:0007669"/>
    <property type="project" value="TreeGrafter"/>
</dbReference>
<dbReference type="EMBL" id="FLRA01000016">
    <property type="protein sequence ID" value="SBT18041.1"/>
    <property type="molecule type" value="Genomic_DNA"/>
</dbReference>
<evidence type="ECO:0000256" key="1">
    <source>
        <dbReference type="ARBA" id="ARBA00008460"/>
    </source>
</evidence>
<evidence type="ECO:0000313" key="3">
    <source>
        <dbReference type="EMBL" id="SBT19851.1"/>
    </source>
</evidence>
<evidence type="ECO:0000313" key="5">
    <source>
        <dbReference type="Proteomes" id="UP000092871"/>
    </source>
</evidence>
<evidence type="ECO:0000313" key="4">
    <source>
        <dbReference type="Proteomes" id="UP000092840"/>
    </source>
</evidence>
<dbReference type="PANTHER" id="PTHR38036:SF1">
    <property type="entry name" value="UPF0250 PROTEIN YBED"/>
    <property type="match status" value="1"/>
</dbReference>
<organism evidence="2 5">
    <name type="scientific">Marinomonas gallaica</name>
    <dbReference type="NCBI Taxonomy" id="1806667"/>
    <lineage>
        <taxon>Bacteria</taxon>
        <taxon>Pseudomonadati</taxon>
        <taxon>Pseudomonadota</taxon>
        <taxon>Gammaproteobacteria</taxon>
        <taxon>Oceanospirillales</taxon>
        <taxon>Oceanospirillaceae</taxon>
        <taxon>Marinomonas</taxon>
    </lineage>
</organism>
<dbReference type="Gene3D" id="3.30.70.260">
    <property type="match status" value="1"/>
</dbReference>
<accession>A0A1C3JS32</accession>
<dbReference type="SUPFAM" id="SSF117991">
    <property type="entry name" value="YbeD/HP0495-like"/>
    <property type="match status" value="1"/>
</dbReference>
<dbReference type="AlphaFoldDB" id="A0A1C3JS32"/>
<keyword evidence="4" id="KW-1185">Reference proteome</keyword>
<gene>
    <name evidence="2" type="ORF">MGA5115_02159</name>
    <name evidence="3" type="ORF">MGA5116_00434</name>
</gene>
<dbReference type="PANTHER" id="PTHR38036">
    <property type="entry name" value="UPF0250 PROTEIN YBED"/>
    <property type="match status" value="1"/>
</dbReference>
<sequence>MALINQNGVVAKDAPDAPKIEFPCDNYMIKVVALDSDDTHLNVFECVRLHAPELDDSAIRKNVSSKGRFVSFTFRITAQSEDHLSRLHTDLMAVDVVKMVM</sequence>
<dbReference type="Proteomes" id="UP000092871">
    <property type="component" value="Unassembled WGS sequence"/>
</dbReference>
<dbReference type="OrthoDB" id="9793424at2"/>
<dbReference type="Pfam" id="PF04359">
    <property type="entry name" value="DUF493"/>
    <property type="match status" value="1"/>
</dbReference>
<reference evidence="2 5" key="1">
    <citation type="submission" date="2016-06" db="EMBL/GenBank/DDBJ databases">
        <authorList>
            <person name="Kjaerup R.B."/>
            <person name="Dalgaard T.S."/>
            <person name="Juul-Madsen H.R."/>
        </authorList>
    </citation>
    <scope>NUCLEOTIDE SEQUENCE [LARGE SCALE GENOMIC DNA]</scope>
    <source>
        <strain evidence="2 5">CECT 5115</strain>
    </source>
</reference>
<dbReference type="Proteomes" id="UP000092840">
    <property type="component" value="Unassembled WGS sequence"/>
</dbReference>
<dbReference type="EMBL" id="FLRB01000004">
    <property type="protein sequence ID" value="SBT19851.1"/>
    <property type="molecule type" value="Genomic_DNA"/>
</dbReference>
<reference evidence="3 4" key="2">
    <citation type="submission" date="2016-06" db="EMBL/GenBank/DDBJ databases">
        <authorList>
            <person name="Rodrigo-Torres L."/>
            <person name="Arahal D.R."/>
        </authorList>
    </citation>
    <scope>NUCLEOTIDE SEQUENCE [LARGE SCALE GENOMIC DNA]</scope>
    <source>
        <strain evidence="3 4">CECT 5116</strain>
    </source>
</reference>
<dbReference type="RefSeq" id="WP_067036210.1">
    <property type="nucleotide sequence ID" value="NZ_CP187511.1"/>
</dbReference>
<protein>
    <submittedName>
        <fullName evidence="2">Uncharacterized protein</fullName>
    </submittedName>
</protein>
<proteinExistence type="inferred from homology"/>
<dbReference type="InterPro" id="IPR007454">
    <property type="entry name" value="UPF0250_YbeD-like"/>
</dbReference>